<organism evidence="2 3">
    <name type="scientific">Dactylosporangium darangshiense</name>
    <dbReference type="NCBI Taxonomy" id="579108"/>
    <lineage>
        <taxon>Bacteria</taxon>
        <taxon>Bacillati</taxon>
        <taxon>Actinomycetota</taxon>
        <taxon>Actinomycetes</taxon>
        <taxon>Micromonosporales</taxon>
        <taxon>Micromonosporaceae</taxon>
        <taxon>Dactylosporangium</taxon>
    </lineage>
</organism>
<keyword evidence="3" id="KW-1185">Reference proteome</keyword>
<dbReference type="Proteomes" id="UP001500620">
    <property type="component" value="Unassembled WGS sequence"/>
</dbReference>
<dbReference type="Pfam" id="PF13408">
    <property type="entry name" value="Zn_ribbon_recom"/>
    <property type="match status" value="1"/>
</dbReference>
<dbReference type="EMBL" id="BAABAT010000024">
    <property type="protein sequence ID" value="GAA4256365.1"/>
    <property type="molecule type" value="Genomic_DNA"/>
</dbReference>
<evidence type="ECO:0000313" key="2">
    <source>
        <dbReference type="EMBL" id="GAA4256365.1"/>
    </source>
</evidence>
<proteinExistence type="predicted"/>
<gene>
    <name evidence="2" type="ORF">GCM10022255_068870</name>
</gene>
<accession>A0ABP8DHV9</accession>
<evidence type="ECO:0000313" key="3">
    <source>
        <dbReference type="Proteomes" id="UP001500620"/>
    </source>
</evidence>
<protein>
    <recommendedName>
        <fullName evidence="1">Recombinase zinc beta ribbon domain-containing protein</fullName>
    </recommendedName>
</protein>
<comment type="caution">
    <text evidence="2">The sequence shown here is derived from an EMBL/GenBank/DDBJ whole genome shotgun (WGS) entry which is preliminary data.</text>
</comment>
<sequence length="129" mass="14071">MQVAHPGLVSEADFVAVQQLAAGSSAGRGVAHGYQLAGRLRCGLCGRAFESCWSHGRPAYRCRHGQTSARPRRGRASNLYVREDRIIAILRSLIADCHDGRSGLRLAEHLHRHGLVLLCTETMCTLEPA</sequence>
<feature type="domain" description="Recombinase zinc beta ribbon" evidence="1">
    <location>
        <begin position="36"/>
        <end position="88"/>
    </location>
</feature>
<evidence type="ECO:0000259" key="1">
    <source>
        <dbReference type="Pfam" id="PF13408"/>
    </source>
</evidence>
<name>A0ABP8DHV9_9ACTN</name>
<reference evidence="3" key="1">
    <citation type="journal article" date="2019" name="Int. J. Syst. Evol. Microbiol.">
        <title>The Global Catalogue of Microorganisms (GCM) 10K type strain sequencing project: providing services to taxonomists for standard genome sequencing and annotation.</title>
        <authorList>
            <consortium name="The Broad Institute Genomics Platform"/>
            <consortium name="The Broad Institute Genome Sequencing Center for Infectious Disease"/>
            <person name="Wu L."/>
            <person name="Ma J."/>
        </authorList>
    </citation>
    <scope>NUCLEOTIDE SEQUENCE [LARGE SCALE GENOMIC DNA]</scope>
    <source>
        <strain evidence="3">JCM 17441</strain>
    </source>
</reference>
<dbReference type="InterPro" id="IPR025827">
    <property type="entry name" value="Zn_ribbon_recom_dom"/>
</dbReference>